<name>A0ACB5R5Q7_9BURK</name>
<reference evidence="1" key="1">
    <citation type="submission" date="2021-09" db="EMBL/GenBank/DDBJ databases">
        <title>Isolation and characterization of 3-chlorobenzoate degrading bacteria from soils in Shizuoka.</title>
        <authorList>
            <person name="Ifat A."/>
            <person name="Ogawa N."/>
            <person name="Kimbara K."/>
            <person name="Moriuchi R."/>
            <person name="Dohra H."/>
            <person name="Shintani M."/>
        </authorList>
    </citation>
    <scope>NUCLEOTIDE SEQUENCE</scope>
    <source>
        <strain evidence="1">19CS2-2</strain>
    </source>
</reference>
<accession>A0ACB5R5Q7</accession>
<keyword evidence="2" id="KW-1185">Reference proteome</keyword>
<dbReference type="Proteomes" id="UP001055013">
    <property type="component" value="Unassembled WGS sequence"/>
</dbReference>
<dbReference type="EMBL" id="BPUR01000046">
    <property type="protein sequence ID" value="GJH22670.1"/>
    <property type="molecule type" value="Genomic_DNA"/>
</dbReference>
<protein>
    <submittedName>
        <fullName evidence="1">Uncharacterized protein</fullName>
    </submittedName>
</protein>
<organism evidence="1 2">
    <name type="scientific">Caballeronia novacaledonica</name>
    <dbReference type="NCBI Taxonomy" id="1544861"/>
    <lineage>
        <taxon>Bacteria</taxon>
        <taxon>Pseudomonadati</taxon>
        <taxon>Pseudomonadota</taxon>
        <taxon>Betaproteobacteria</taxon>
        <taxon>Burkholderiales</taxon>
        <taxon>Burkholderiaceae</taxon>
        <taxon>Caballeronia</taxon>
    </lineage>
</organism>
<proteinExistence type="predicted"/>
<evidence type="ECO:0000313" key="2">
    <source>
        <dbReference type="Proteomes" id="UP001055013"/>
    </source>
</evidence>
<evidence type="ECO:0000313" key="1">
    <source>
        <dbReference type="EMBL" id="GJH22670.1"/>
    </source>
</evidence>
<gene>
    <name evidence="1" type="ORF">CBA19CS22_39030</name>
</gene>
<comment type="caution">
    <text evidence="1">The sequence shown here is derived from an EMBL/GenBank/DDBJ whole genome shotgun (WGS) entry which is preliminary data.</text>
</comment>
<sequence length="369" mass="41569">MKAHLAMRLLADLMDWDETRATEEFAWLRLMVTAKYDHYQGYSPGSRFYVNLISWIGQFRPADRAAAYAFVRKHLVFVSQSEMHHLVALSMPAIQRAMRNELAESLAVPIYKTWGDRDAEKRLAIMGIRTLYVALSDGAKIDVFRRDNEGVVSTEQVVAASEISNEKWQKLKEALRERLDANGFAAEDALFERVCLIDDFTASGATLIRKDDNGPWKGKIPTFCGQNADRIGNFLTADCCIHVHHYLASSRATGLATASVQQYRAAVDTFRFALTFSAVLSEQIVVSDDSAADLVLLLKDYYDPSIQDKHLGADVWYGYRQCGLPVVLYHNTPNNSVAILWATSGSRHKPPTHRMTPLFARKKRHADHG</sequence>